<evidence type="ECO:0000313" key="2">
    <source>
        <dbReference type="EMBL" id="QBQ55506.1"/>
    </source>
</evidence>
<dbReference type="AlphaFoldDB" id="A0A4P7C3K2"/>
<sequence length="187" mass="20774">MGWLEFVAEIVKTIAWPLAFIVFVILFKLELSELIASLVRRALHAKWGDKQLDFDAVEVREKAIDARKKAQSLPTLSKEEVEEAVSSLLRKARTRPKTALIDSWESLKTSASAATGGKGPDLDIGIALKDAGVIDEEQLKLFTDLKEVKDKVKFLPEYALDAETAANYAEASSKLEKYISKRTSSPH</sequence>
<dbReference type="Proteomes" id="UP000294325">
    <property type="component" value="Chromosome"/>
</dbReference>
<keyword evidence="3" id="KW-1185">Reference proteome</keyword>
<keyword evidence="1" id="KW-1133">Transmembrane helix</keyword>
<organism evidence="2 3">
    <name type="scientific">Nitrosococcus wardiae</name>
    <dbReference type="NCBI Taxonomy" id="1814290"/>
    <lineage>
        <taxon>Bacteria</taxon>
        <taxon>Pseudomonadati</taxon>
        <taxon>Pseudomonadota</taxon>
        <taxon>Gammaproteobacteria</taxon>
        <taxon>Chromatiales</taxon>
        <taxon>Chromatiaceae</taxon>
        <taxon>Nitrosococcus</taxon>
    </lineage>
</organism>
<accession>A0A4P7C3K2</accession>
<reference evidence="2 3" key="1">
    <citation type="submission" date="2019-03" db="EMBL/GenBank/DDBJ databases">
        <title>The genome sequence of Nitrosococcus wardiae strain D1FHST reveals the archetypal metabolic capacity of ammonia-oxidizing Gammaproteobacteria.</title>
        <authorList>
            <person name="Wang L."/>
            <person name="Lim C.K."/>
            <person name="Hanson T.E."/>
            <person name="Dang H."/>
            <person name="Klotz M.G."/>
        </authorList>
    </citation>
    <scope>NUCLEOTIDE SEQUENCE [LARGE SCALE GENOMIC DNA]</scope>
    <source>
        <strain evidence="2 3">D1FHS</strain>
    </source>
</reference>
<dbReference type="OrthoDB" id="7840545at2"/>
<name>A0A4P7C3K2_9GAMM</name>
<dbReference type="KEGG" id="nwr:E3U44_14060"/>
<dbReference type="RefSeq" id="WP_134358765.1">
    <property type="nucleotide sequence ID" value="NZ_CP038033.1"/>
</dbReference>
<evidence type="ECO:0000256" key="1">
    <source>
        <dbReference type="SAM" id="Phobius"/>
    </source>
</evidence>
<keyword evidence="1" id="KW-0472">Membrane</keyword>
<proteinExistence type="predicted"/>
<protein>
    <recommendedName>
        <fullName evidence="4">DUF4129 domain-containing protein</fullName>
    </recommendedName>
</protein>
<feature type="transmembrane region" description="Helical" evidence="1">
    <location>
        <begin position="14"/>
        <end position="31"/>
    </location>
</feature>
<gene>
    <name evidence="2" type="ORF">E3U44_14060</name>
</gene>
<dbReference type="EMBL" id="CP038033">
    <property type="protein sequence ID" value="QBQ55506.1"/>
    <property type="molecule type" value="Genomic_DNA"/>
</dbReference>
<evidence type="ECO:0008006" key="4">
    <source>
        <dbReference type="Google" id="ProtNLM"/>
    </source>
</evidence>
<keyword evidence="1" id="KW-0812">Transmembrane</keyword>
<evidence type="ECO:0000313" key="3">
    <source>
        <dbReference type="Proteomes" id="UP000294325"/>
    </source>
</evidence>